<evidence type="ECO:0000313" key="1">
    <source>
        <dbReference type="EMBL" id="KAF7568709.1"/>
    </source>
</evidence>
<organism evidence="2 3">
    <name type="scientific">Pyrenophora tritici-repentis</name>
    <dbReference type="NCBI Taxonomy" id="45151"/>
    <lineage>
        <taxon>Eukaryota</taxon>
        <taxon>Fungi</taxon>
        <taxon>Dikarya</taxon>
        <taxon>Ascomycota</taxon>
        <taxon>Pezizomycotina</taxon>
        <taxon>Dothideomycetes</taxon>
        <taxon>Pleosporomycetidae</taxon>
        <taxon>Pleosporales</taxon>
        <taxon>Pleosporineae</taxon>
        <taxon>Pleosporaceae</taxon>
        <taxon>Pyrenophora</taxon>
    </lineage>
</organism>
<dbReference type="AlphaFoldDB" id="A0A2W1D4C3"/>
<accession>A0A2W1D4C3</accession>
<proteinExistence type="predicted"/>
<evidence type="ECO:0000313" key="3">
    <source>
        <dbReference type="Proteomes" id="UP000249757"/>
    </source>
</evidence>
<keyword evidence="3" id="KW-1185">Reference proteome</keyword>
<reference evidence="2" key="2">
    <citation type="submission" date="2021-05" db="EMBL/GenBank/DDBJ databases">
        <authorList>
            <person name="Moolhuijzen P.M."/>
            <person name="Moffat C.S."/>
        </authorList>
    </citation>
    <scope>NUCLEOTIDE SEQUENCE</scope>
    <source>
        <strain evidence="2">86-124</strain>
    </source>
</reference>
<dbReference type="OrthoDB" id="3673440at2759"/>
<reference evidence="1" key="1">
    <citation type="journal article" date="2018" name="BMC Genomics">
        <title>Comparative genomics of the wheat fungal pathogen Pyrenophora tritici-repentis reveals chromosomal variations and genome plasticity.</title>
        <authorList>
            <person name="Moolhuijzen P."/>
            <person name="See P.T."/>
            <person name="Hane J.K."/>
            <person name="Shi G."/>
            <person name="Liu Z."/>
            <person name="Oliver R.P."/>
            <person name="Moffat C.S."/>
        </authorList>
    </citation>
    <scope>NUCLEOTIDE SEQUENCE [LARGE SCALE GENOMIC DNA]</scope>
    <source>
        <strain evidence="1">M4</strain>
    </source>
</reference>
<protein>
    <submittedName>
        <fullName evidence="2">Uncharacterized protein</fullName>
    </submittedName>
</protein>
<dbReference type="EMBL" id="NQIK02000007">
    <property type="protein sequence ID" value="KAF7568709.1"/>
    <property type="molecule type" value="Genomic_DNA"/>
</dbReference>
<dbReference type="Proteomes" id="UP000245464">
    <property type="component" value="Chromosome 7"/>
</dbReference>
<gene>
    <name evidence="2" type="ORF">Ptr86124_009429</name>
    <name evidence="1" type="ORF">PtrM4_133220</name>
</gene>
<reference evidence="3" key="4">
    <citation type="journal article" date="2022" name="Microb. Genom.">
        <title>A global pangenome for the wheat fungal pathogen Pyrenophora tritici-repentis and prediction of effector protein structural homology.</title>
        <authorList>
            <person name="Moolhuijzen P.M."/>
            <person name="See P.T."/>
            <person name="Shi G."/>
            <person name="Powell H.R."/>
            <person name="Cockram J."/>
            <person name="Jorgensen L.N."/>
            <person name="Benslimane H."/>
            <person name="Strelkov S.E."/>
            <person name="Turner J."/>
            <person name="Liu Z."/>
            <person name="Moffat C.S."/>
        </authorList>
    </citation>
    <scope>NUCLEOTIDE SEQUENCE [LARGE SCALE GENOMIC DNA]</scope>
</reference>
<reference evidence="2" key="3">
    <citation type="journal article" date="2022" name="bioRxiv">
        <title>A global pangenome for the wheat fungal pathogen Pyrenophora tritici-repentis and prediction of effector protein structural homology.</title>
        <authorList>
            <person name="Moolhuijzen P."/>
            <person name="See P.T."/>
            <person name="Shi G."/>
            <person name="Powell H.R."/>
            <person name="Cockram J."/>
            <person name="Jorgensen L.N."/>
            <person name="Benslimane H."/>
            <person name="Strelkov S.E."/>
            <person name="Turner J."/>
            <person name="Liu Z."/>
            <person name="Moffat C.S."/>
        </authorList>
    </citation>
    <scope>NUCLEOTIDE SEQUENCE</scope>
    <source>
        <strain evidence="2">86-124</strain>
    </source>
</reference>
<comment type="caution">
    <text evidence="2">The sequence shown here is derived from an EMBL/GenBank/DDBJ whole genome shotgun (WGS) entry which is preliminary data.</text>
</comment>
<dbReference type="Proteomes" id="UP000249757">
    <property type="component" value="Unassembled WGS sequence"/>
</dbReference>
<dbReference type="EMBL" id="NRDI02000013">
    <property type="protein sequence ID" value="KAI1511785.1"/>
    <property type="molecule type" value="Genomic_DNA"/>
</dbReference>
<evidence type="ECO:0000313" key="2">
    <source>
        <dbReference type="EMBL" id="KAI1511785.1"/>
    </source>
</evidence>
<name>A0A2W1D4C3_9PLEO</name>
<sequence length="367" mass="42586">MTRRRPIKIKDAKPPFPSRATFLFLPGELRNKIYALCFDVEHSRVPLNPFHLNKPDQYIALARTYSQMYGEVRGYMTENQAAYIPVMVGMNFDYEDKLDDEFGLTIETKDTIAAALTEFANVHFHLHVDLIAGENSYDPRLLLASLHRAIETFQSQSMRMLLRRSIHSRRRATVHLDHFLSLWPKLHPVNEGVPGGELGELVELLAKDRATDWEIRYYIPTGQGSTTTTYGNYRYDGVMIRELELTQLLNCVRQSRHGNISVIVEMYGEHTTWNYGDKTGCVVRHRRTPAIDLWPNLHSDPALYDSKEDLQLLKLCPTTFSSSNFDPETLDALKWKLDWRLKSIRWRRSGHGIFSVIEHDEFDDSVW</sequence>